<reference evidence="2 3" key="1">
    <citation type="submission" date="2019-03" db="EMBL/GenBank/DDBJ databases">
        <title>Genomic Encyclopedia of Type Strains, Phase IV (KMG-IV): sequencing the most valuable type-strain genomes for metagenomic binning, comparative biology and taxonomic classification.</title>
        <authorList>
            <person name="Goeker M."/>
        </authorList>
    </citation>
    <scope>NUCLEOTIDE SEQUENCE [LARGE SCALE GENOMIC DNA]</scope>
    <source>
        <strain evidence="2 3">LX-B</strain>
    </source>
</reference>
<evidence type="ECO:0000313" key="3">
    <source>
        <dbReference type="Proteomes" id="UP000295008"/>
    </source>
</evidence>
<dbReference type="InterPro" id="IPR050270">
    <property type="entry name" value="DegV_domain_contain"/>
</dbReference>
<dbReference type="Gene3D" id="3.30.1180.10">
    <property type="match status" value="1"/>
</dbReference>
<dbReference type="Pfam" id="PF02645">
    <property type="entry name" value="DegV"/>
    <property type="match status" value="1"/>
</dbReference>
<sequence length="279" mass="31228">MIQIVTDTTSSLTFEEYRRFRITAIPLYIRRDEDSKRELFEISYDEFYKAQRAGAHFSTSQPDPHAFLEVFRPMIEAGDEIICVLLSSGISGTINSANLAKQMLETDKISIIDSRESGYGQASQAIKARQMADAGASRTEIVQALAEMRRRSKIYFVVESLRYLYEGGRLNGAQALIGSLIQIKPIIWFDSSGLMVPLEKVRTLKAAKNRTLDRVKEEVDKNGIVQAGLHYGDNLEEATEYARELERITGIPVPLVKLSPVLGTHTGPDILGPCIITER</sequence>
<dbReference type="Gene3D" id="3.40.50.10170">
    <property type="match status" value="1"/>
</dbReference>
<dbReference type="SUPFAM" id="SSF82549">
    <property type="entry name" value="DAK1/DegV-like"/>
    <property type="match status" value="1"/>
</dbReference>
<evidence type="ECO:0000256" key="1">
    <source>
        <dbReference type="ARBA" id="ARBA00023121"/>
    </source>
</evidence>
<dbReference type="OrthoDB" id="9775494at2"/>
<dbReference type="PANTHER" id="PTHR33434:SF2">
    <property type="entry name" value="FATTY ACID-BINDING PROTEIN TM_1468"/>
    <property type="match status" value="1"/>
</dbReference>
<evidence type="ECO:0000313" key="2">
    <source>
        <dbReference type="EMBL" id="TCL56802.1"/>
    </source>
</evidence>
<gene>
    <name evidence="2" type="ORF">EDC14_104815</name>
</gene>
<dbReference type="PANTHER" id="PTHR33434">
    <property type="entry name" value="DEGV DOMAIN-CONTAINING PROTEIN DR_1986-RELATED"/>
    <property type="match status" value="1"/>
</dbReference>
<protein>
    <submittedName>
        <fullName evidence="2">DegV family protein with EDD domain</fullName>
    </submittedName>
</protein>
<organism evidence="2 3">
    <name type="scientific">Hydrogenispora ethanolica</name>
    <dbReference type="NCBI Taxonomy" id="1082276"/>
    <lineage>
        <taxon>Bacteria</taxon>
        <taxon>Bacillati</taxon>
        <taxon>Bacillota</taxon>
        <taxon>Hydrogenispora</taxon>
    </lineage>
</organism>
<dbReference type="EMBL" id="SLUN01000048">
    <property type="protein sequence ID" value="TCL56802.1"/>
    <property type="molecule type" value="Genomic_DNA"/>
</dbReference>
<keyword evidence="1" id="KW-0446">Lipid-binding</keyword>
<dbReference type="AlphaFoldDB" id="A0A4V2QBK7"/>
<comment type="caution">
    <text evidence="2">The sequence shown here is derived from an EMBL/GenBank/DDBJ whole genome shotgun (WGS) entry which is preliminary data.</text>
</comment>
<dbReference type="GO" id="GO:0008289">
    <property type="term" value="F:lipid binding"/>
    <property type="evidence" value="ECO:0007669"/>
    <property type="project" value="UniProtKB-KW"/>
</dbReference>
<keyword evidence="3" id="KW-1185">Reference proteome</keyword>
<proteinExistence type="predicted"/>
<name>A0A4V2QBK7_HYDET</name>
<dbReference type="InterPro" id="IPR003797">
    <property type="entry name" value="DegV"/>
</dbReference>
<dbReference type="PROSITE" id="PS51482">
    <property type="entry name" value="DEGV"/>
    <property type="match status" value="1"/>
</dbReference>
<dbReference type="NCBIfam" id="TIGR00762">
    <property type="entry name" value="DegV"/>
    <property type="match status" value="1"/>
</dbReference>
<dbReference type="RefSeq" id="WP_132017253.1">
    <property type="nucleotide sequence ID" value="NZ_SLUN01000048.1"/>
</dbReference>
<dbReference type="Proteomes" id="UP000295008">
    <property type="component" value="Unassembled WGS sequence"/>
</dbReference>
<dbReference type="InterPro" id="IPR043168">
    <property type="entry name" value="DegV_C"/>
</dbReference>
<accession>A0A4V2QBK7</accession>